<comment type="subcellular location">
    <subcellularLocation>
        <location evidence="1">Membrane</location>
        <topology evidence="1">Multi-pass membrane protein</topology>
    </subcellularLocation>
</comment>
<dbReference type="InterPro" id="IPR002810">
    <property type="entry name" value="NfeD-like_C"/>
</dbReference>
<feature type="transmembrane region" description="Helical" evidence="5">
    <location>
        <begin position="31"/>
        <end position="50"/>
    </location>
</feature>
<keyword evidence="3 5" id="KW-1133">Transmembrane helix</keyword>
<dbReference type="GO" id="GO:0005886">
    <property type="term" value="C:plasma membrane"/>
    <property type="evidence" value="ECO:0007669"/>
    <property type="project" value="TreeGrafter"/>
</dbReference>
<dbReference type="EMBL" id="JABAIL010000009">
    <property type="protein sequence ID" value="NLR94000.1"/>
    <property type="molecule type" value="Genomic_DNA"/>
</dbReference>
<gene>
    <name evidence="7" type="ORF">HGP29_22555</name>
</gene>
<dbReference type="InterPro" id="IPR052165">
    <property type="entry name" value="Membrane_assoc_protease"/>
</dbReference>
<keyword evidence="4 5" id="KW-0472">Membrane</keyword>
<evidence type="ECO:0000313" key="8">
    <source>
        <dbReference type="Proteomes" id="UP000585050"/>
    </source>
</evidence>
<evidence type="ECO:0000313" key="7">
    <source>
        <dbReference type="EMBL" id="NLR94000.1"/>
    </source>
</evidence>
<accession>A0A7X8SPN1</accession>
<evidence type="ECO:0000256" key="3">
    <source>
        <dbReference type="ARBA" id="ARBA00022989"/>
    </source>
</evidence>
<evidence type="ECO:0000256" key="4">
    <source>
        <dbReference type="ARBA" id="ARBA00023136"/>
    </source>
</evidence>
<dbReference type="SUPFAM" id="SSF141322">
    <property type="entry name" value="NfeD domain-like"/>
    <property type="match status" value="1"/>
</dbReference>
<dbReference type="PANTHER" id="PTHR33507:SF3">
    <property type="entry name" value="INNER MEMBRANE PROTEIN YBBJ"/>
    <property type="match status" value="1"/>
</dbReference>
<evidence type="ECO:0000256" key="1">
    <source>
        <dbReference type="ARBA" id="ARBA00004141"/>
    </source>
</evidence>
<dbReference type="PANTHER" id="PTHR33507">
    <property type="entry name" value="INNER MEMBRANE PROTEIN YBBJ"/>
    <property type="match status" value="1"/>
</dbReference>
<evidence type="ECO:0000259" key="6">
    <source>
        <dbReference type="Pfam" id="PF01957"/>
    </source>
</evidence>
<feature type="transmembrane region" description="Helical" evidence="5">
    <location>
        <begin position="56"/>
        <end position="76"/>
    </location>
</feature>
<dbReference type="Gene3D" id="2.40.50.140">
    <property type="entry name" value="Nucleic acid-binding proteins"/>
    <property type="match status" value="1"/>
</dbReference>
<evidence type="ECO:0000256" key="2">
    <source>
        <dbReference type="ARBA" id="ARBA00022692"/>
    </source>
</evidence>
<protein>
    <submittedName>
        <fullName evidence="7">NfeD family protein</fullName>
    </submittedName>
</protein>
<dbReference type="Proteomes" id="UP000585050">
    <property type="component" value="Unassembled WGS sequence"/>
</dbReference>
<comment type="caution">
    <text evidence="7">The sequence shown here is derived from an EMBL/GenBank/DDBJ whole genome shotgun (WGS) entry which is preliminary data.</text>
</comment>
<dbReference type="InterPro" id="IPR012340">
    <property type="entry name" value="NA-bd_OB-fold"/>
</dbReference>
<proteinExistence type="predicted"/>
<organism evidence="7 8">
    <name type="scientific">Flammeovirga agarivorans</name>
    <dbReference type="NCBI Taxonomy" id="2726742"/>
    <lineage>
        <taxon>Bacteria</taxon>
        <taxon>Pseudomonadati</taxon>
        <taxon>Bacteroidota</taxon>
        <taxon>Cytophagia</taxon>
        <taxon>Cytophagales</taxon>
        <taxon>Flammeovirgaceae</taxon>
        <taxon>Flammeovirga</taxon>
    </lineage>
</organism>
<sequence>MELETLLSNPTLIWFLIGLLLLLIEFIGPNLVFIFFGIGAWITSLASVIYTPSTDFQIILFILSSIVLLITLRGQLKTRFFKSKVKEEHFLMEEFIGHQAKVIEDIKDKKPGQVEFKGTVWTAESDQHIRKGQIVEIKGKASIILKVELIQN</sequence>
<feature type="domain" description="NfeD-like C-terminal" evidence="6">
    <location>
        <begin position="93"/>
        <end position="148"/>
    </location>
</feature>
<evidence type="ECO:0000256" key="5">
    <source>
        <dbReference type="SAM" id="Phobius"/>
    </source>
</evidence>
<name>A0A7X8SPN1_9BACT</name>
<keyword evidence="2 5" id="KW-0812">Transmembrane</keyword>
<dbReference type="AlphaFoldDB" id="A0A7X8SPN1"/>
<dbReference type="Pfam" id="PF01957">
    <property type="entry name" value="NfeD"/>
    <property type="match status" value="1"/>
</dbReference>
<reference evidence="7 8" key="1">
    <citation type="submission" date="2020-04" db="EMBL/GenBank/DDBJ databases">
        <title>Flammeovirga sp. SR4, a novel species isolated from seawater.</title>
        <authorList>
            <person name="Wang X."/>
        </authorList>
    </citation>
    <scope>NUCLEOTIDE SEQUENCE [LARGE SCALE GENOMIC DNA]</scope>
    <source>
        <strain evidence="7 8">SR4</strain>
    </source>
</reference>
<keyword evidence="8" id="KW-1185">Reference proteome</keyword>
<dbReference type="RefSeq" id="WP_168884713.1">
    <property type="nucleotide sequence ID" value="NZ_JABAIL010000009.1"/>
</dbReference>